<dbReference type="EMBL" id="JAEUBG010000394">
    <property type="protein sequence ID" value="KAH3688324.1"/>
    <property type="molecule type" value="Genomic_DNA"/>
</dbReference>
<feature type="compositionally biased region" description="Low complexity" evidence="18">
    <location>
        <begin position="229"/>
        <end position="244"/>
    </location>
</feature>
<dbReference type="InterPro" id="IPR038718">
    <property type="entry name" value="SNF2-like_sf"/>
</dbReference>
<dbReference type="GO" id="GO:0042393">
    <property type="term" value="F:histone binding"/>
    <property type="evidence" value="ECO:0007669"/>
    <property type="project" value="TreeGrafter"/>
</dbReference>
<feature type="region of interest" description="Disordered" evidence="18">
    <location>
        <begin position="155"/>
        <end position="355"/>
    </location>
</feature>
<evidence type="ECO:0000256" key="11">
    <source>
        <dbReference type="ARBA" id="ARBA00023159"/>
    </source>
</evidence>
<keyword evidence="13" id="KW-0539">Nucleus</keyword>
<sequence length="1690" mass="192822">MVNSVPPNHAKRSRGDSLTPETSSDAVEIIDEIDLNPHKRRKSSRSVTTKKIDYTDGLRKSSVNGVKPVSNSTGHVNGSKQGKVQIEQVRPTPFDSLSDIEQLSYLETRHKLLANELYHLNQFTSLATWDQRSTPSTTAQDFYKTECDLWELTATKTNGGNNSLRSKRSSRVKAADPLTAKVDAQKQKFTEELFNPQRYFEEETKRREGHLAEDELSENEQHQRHKSIPKNSKSLSKSKNSTAKGKASVKKELTPVLPEEPEVEEEDDDDDEEEEQDEDELDEESEESEEDQDDEVEEFEESSRPQYSRAKSKSRSKPTSKSKSKYQSKSQKPTRRPNTPITLTESDEELLIDSEDEAIATLLSDPKYQVPDSPEPFIKDPNAPIPRISLTIAPKPQVLMNKSHFSEPKHGGSLSAYLDSFKSLDDGDVTQEEYEKFTKDQHDLLVRIQQAIDKDILTVDPKDVTIRKQALPQPYKNPLITQPSHHDHFLGQAQNMSKLFADMKKSRTQRQRKINMMIENHFKRLATAEERKVKEQERRVKALAKNVVTMVKRRWVLAEKAYRVLKGKEMEELKRIKGKEHLSQMLEHSTQLLEAQMTKAEDEDELNDDDDEDEEEENDDEDQGEHGNDEELTVEELKKKYAHLEGLKLEDVSTPELDSTPGPAPSETEREEEEDTVKPQILEIETATPTPEPSSIPTTAEPEIQIELTNEEKQAVDSIQKEKHDSLLDSDTELSDSDDESDFDSDDEDSGEEEEEESGEEDATANGVGGGLASLFGTVHRDEDEEEDQDVEFEDEEDEQADDEVDEEGTVEQEDVEMKDAVGAQTNGKANAIEEEEEEEASTEANIESEQANDADEMDIDTETKPISNSDSGSREPTPVMDQNGVIDVPNPSALLRGNLRYYQKQGLNWLASLYNNNTNGILADEMGLGKTIQTISLISYLAVTKQIWGPHLIVVPTSVLLNWEMEFKRFAPGMKVLVYYGSPQQRKEKRKGWNKPDTFHVCITSYQLVCQDQQVFKRKKWRYMILDEAHNIKNFKSNRWNALLNFNTENRLLLTGTPLQNNIMELWSLLYFLMPSSKNLNQSMPSGFANLDDFQQWFGKPVDSIIQNGKGQEVDEETKKTVSKLHQVLRPYLLRRLKADVESQMPGKYEHVVNCKLSKRQYKLYHEYLARSDTKEMLKNGNYISIINCLMQLRKVCNHPDLFEERPIVTSFVVNRSVCSDYDGANAAVLRLLRRGKEDREVNFDLLNLNFGDLEYEDVTTSQFSKIQSLKSSKSLQAEIDSLKDVIAGQPVVQPNYSDINQYYQYVTREKNLELLSNLNHLVYLNELRCEKTPLYGKNTIKTLSVLKPTEIQTTAHQDLLQPLSTRILTTKSSVETFAFVTPAIVCLDQPELHIPKSTQAKLPHLDNVLHHAQTKLSIQFPDKSLLLYDSGKLQKLSKLLMDLQVDGHRALIFTQMTKVLDILERFLNIMGIRYMRLDGSTKIEDRQILTERFNSDPKIQVFILSTRSGGLGINLTGADTVIFYDSDWNPAMDKQCQDRCHRIGQTRDVHIYRFVSEFTIESNILRKANQKRHLDDVVIQEGEFTTDYFGKLSFGDLIGSEEDTGDAPLIKETKGVKFNNLLAQAEDDADALAAKEAMKEVELDNEDFEDEAEEKKEDNGELIEDDDDGVGHIDEYMIRYIANGYYFD</sequence>
<feature type="compositionally biased region" description="Basic and acidic residues" evidence="18">
    <location>
        <begin position="199"/>
        <end position="213"/>
    </location>
</feature>
<evidence type="ECO:0000256" key="18">
    <source>
        <dbReference type="SAM" id="MobiDB-lite"/>
    </source>
</evidence>
<dbReference type="InterPro" id="IPR014001">
    <property type="entry name" value="Helicase_ATP-bd"/>
</dbReference>
<dbReference type="Pfam" id="PF07529">
    <property type="entry name" value="HSA"/>
    <property type="match status" value="1"/>
</dbReference>
<keyword evidence="23" id="KW-1185">Reference proteome</keyword>
<feature type="compositionally biased region" description="Acidic residues" evidence="18">
    <location>
        <begin position="851"/>
        <end position="861"/>
    </location>
</feature>
<evidence type="ECO:0000256" key="15">
    <source>
        <dbReference type="ARBA" id="ARBA00040599"/>
    </source>
</evidence>
<dbReference type="PROSITE" id="PS51194">
    <property type="entry name" value="HELICASE_CTER"/>
    <property type="match status" value="1"/>
</dbReference>
<dbReference type="GO" id="GO:0005524">
    <property type="term" value="F:ATP binding"/>
    <property type="evidence" value="ECO:0007669"/>
    <property type="project" value="UniProtKB-KW"/>
</dbReference>
<reference evidence="22" key="1">
    <citation type="journal article" date="2021" name="Open Biol.">
        <title>Shared evolutionary footprints suggest mitochondrial oxidative damage underlies multiple complex I losses in fungi.</title>
        <authorList>
            <person name="Schikora-Tamarit M.A."/>
            <person name="Marcet-Houben M."/>
            <person name="Nosek J."/>
            <person name="Gabaldon T."/>
        </authorList>
    </citation>
    <scope>NUCLEOTIDE SEQUENCE</scope>
    <source>
        <strain evidence="22">CBS2887</strain>
    </source>
</reference>
<dbReference type="GO" id="GO:0003678">
    <property type="term" value="F:DNA helicase activity"/>
    <property type="evidence" value="ECO:0007669"/>
    <property type="project" value="UniProtKB-EC"/>
</dbReference>
<feature type="region of interest" description="Disordered" evidence="18">
    <location>
        <begin position="1644"/>
        <end position="1670"/>
    </location>
</feature>
<keyword evidence="6" id="KW-0347">Helicase</keyword>
<feature type="domain" description="Helicase ATP-binding" evidence="19">
    <location>
        <begin position="912"/>
        <end position="1077"/>
    </location>
</feature>
<dbReference type="GO" id="GO:0006338">
    <property type="term" value="P:chromatin remodeling"/>
    <property type="evidence" value="ECO:0007669"/>
    <property type="project" value="UniProtKB-ARBA"/>
</dbReference>
<evidence type="ECO:0000256" key="12">
    <source>
        <dbReference type="ARBA" id="ARBA00023163"/>
    </source>
</evidence>
<dbReference type="SUPFAM" id="SSF52540">
    <property type="entry name" value="P-loop containing nucleoside triphosphate hydrolases"/>
    <property type="match status" value="2"/>
</dbReference>
<evidence type="ECO:0000256" key="10">
    <source>
        <dbReference type="ARBA" id="ARBA00023125"/>
    </source>
</evidence>
<dbReference type="PANTHER" id="PTHR45685:SF1">
    <property type="entry name" value="HELICASE SRCAP"/>
    <property type="match status" value="1"/>
</dbReference>
<comment type="subcellular location">
    <subcellularLocation>
        <location evidence="1">Nucleus</location>
    </subcellularLocation>
</comment>
<feature type="compositionally biased region" description="Polar residues" evidence="18">
    <location>
        <begin position="155"/>
        <end position="164"/>
    </location>
</feature>
<keyword evidence="9" id="KW-0805">Transcription regulation</keyword>
<dbReference type="Gene3D" id="1.20.120.850">
    <property type="entry name" value="SWI2/SNF2 ATPases, N-terminal domain"/>
    <property type="match status" value="1"/>
</dbReference>
<feature type="compositionally biased region" description="Acidic residues" evidence="18">
    <location>
        <begin position="601"/>
        <end position="623"/>
    </location>
</feature>
<dbReference type="CDD" id="cd18793">
    <property type="entry name" value="SF2_C_SNF"/>
    <property type="match status" value="1"/>
</dbReference>
<feature type="compositionally biased region" description="Acidic residues" evidence="18">
    <location>
        <begin position="728"/>
        <end position="763"/>
    </location>
</feature>
<evidence type="ECO:0000256" key="7">
    <source>
        <dbReference type="ARBA" id="ARBA00022840"/>
    </source>
</evidence>
<evidence type="ECO:0000256" key="14">
    <source>
        <dbReference type="ARBA" id="ARBA00037570"/>
    </source>
</evidence>
<comment type="caution">
    <text evidence="22">The sequence shown here is derived from an EMBL/GenBank/DDBJ whole genome shotgun (WGS) entry which is preliminary data.</text>
</comment>
<name>A0A9P8TRP7_WICPI</name>
<dbReference type="Gene3D" id="3.40.50.10810">
    <property type="entry name" value="Tandem AAA-ATPase domain"/>
    <property type="match status" value="1"/>
</dbReference>
<feature type="compositionally biased region" description="Basic residues" evidence="18">
    <location>
        <begin position="310"/>
        <end position="326"/>
    </location>
</feature>
<dbReference type="SMART" id="SM00490">
    <property type="entry name" value="HELICc"/>
    <property type="match status" value="1"/>
</dbReference>
<dbReference type="GO" id="GO:0003677">
    <property type="term" value="F:DNA binding"/>
    <property type="evidence" value="ECO:0007669"/>
    <property type="project" value="UniProtKB-KW"/>
</dbReference>
<keyword evidence="8" id="KW-0156">Chromatin regulator</keyword>
<dbReference type="Pfam" id="PF00176">
    <property type="entry name" value="SNF2-rel_dom"/>
    <property type="match status" value="1"/>
</dbReference>
<dbReference type="EC" id="3.6.4.12" evidence="3"/>
<feature type="compositionally biased region" description="Basic and acidic residues" evidence="18">
    <location>
        <begin position="710"/>
        <end position="727"/>
    </location>
</feature>
<evidence type="ECO:0000313" key="22">
    <source>
        <dbReference type="EMBL" id="KAH3688324.1"/>
    </source>
</evidence>
<comment type="function">
    <text evidence="14">Catalytic component of the SWR1 complex which mediates the ATP-dependent exchange of histone H2A for the H2A variant HZT1 leading to transcriptional regulation of selected genes by chromatin remodeling.</text>
</comment>
<feature type="coiled-coil region" evidence="17">
    <location>
        <begin position="518"/>
        <end position="546"/>
    </location>
</feature>
<dbReference type="InterPro" id="IPR000330">
    <property type="entry name" value="SNF2_N"/>
</dbReference>
<accession>A0A9P8TRP7</accession>
<feature type="region of interest" description="Disordered" evidence="18">
    <location>
        <begin position="1"/>
        <end position="82"/>
    </location>
</feature>
<dbReference type="InterPro" id="IPR027417">
    <property type="entry name" value="P-loop_NTPase"/>
</dbReference>
<feature type="compositionally biased region" description="Basic and acidic residues" evidence="18">
    <location>
        <begin position="50"/>
        <end position="59"/>
    </location>
</feature>
<feature type="compositionally biased region" description="Acidic residues" evidence="18">
    <location>
        <begin position="259"/>
        <end position="300"/>
    </location>
</feature>
<feature type="compositionally biased region" description="Acidic residues" evidence="18">
    <location>
        <begin position="833"/>
        <end position="842"/>
    </location>
</feature>
<evidence type="ECO:0000256" key="3">
    <source>
        <dbReference type="ARBA" id="ARBA00012551"/>
    </source>
</evidence>
<feature type="compositionally biased region" description="Acidic residues" evidence="18">
    <location>
        <begin position="783"/>
        <end position="817"/>
    </location>
</feature>
<dbReference type="FunFam" id="3.40.50.10810:FF:000005">
    <property type="entry name" value="Photoperiod-independent early flowering 1"/>
    <property type="match status" value="1"/>
</dbReference>
<evidence type="ECO:0000256" key="17">
    <source>
        <dbReference type="SAM" id="Coils"/>
    </source>
</evidence>
<feature type="region of interest" description="Disordered" evidence="18">
    <location>
        <begin position="598"/>
        <end position="887"/>
    </location>
</feature>
<evidence type="ECO:0000259" key="21">
    <source>
        <dbReference type="PROSITE" id="PS51204"/>
    </source>
</evidence>
<dbReference type="Gene3D" id="3.40.50.300">
    <property type="entry name" value="P-loop containing nucleotide triphosphate hydrolases"/>
    <property type="match status" value="1"/>
</dbReference>
<evidence type="ECO:0000259" key="20">
    <source>
        <dbReference type="PROSITE" id="PS51194"/>
    </source>
</evidence>
<feature type="compositionally biased region" description="Basic and acidic residues" evidence="18">
    <location>
        <begin position="624"/>
        <end position="651"/>
    </location>
</feature>
<reference evidence="22" key="2">
    <citation type="submission" date="2021-01" db="EMBL/GenBank/DDBJ databases">
        <authorList>
            <person name="Schikora-Tamarit M.A."/>
        </authorList>
    </citation>
    <scope>NUCLEOTIDE SEQUENCE</scope>
    <source>
        <strain evidence="22">CBS2887</strain>
    </source>
</reference>
<protein>
    <recommendedName>
        <fullName evidence="15">Helicase SWR1</fullName>
        <ecNumber evidence="3">3.6.4.12</ecNumber>
    </recommendedName>
    <alternativeName>
        <fullName evidence="16">Helicase swr1</fullName>
    </alternativeName>
</protein>
<feature type="domain" description="Helicase C-terminal" evidence="20">
    <location>
        <begin position="1437"/>
        <end position="1587"/>
    </location>
</feature>
<dbReference type="SMART" id="SM00487">
    <property type="entry name" value="DEXDc"/>
    <property type="match status" value="1"/>
</dbReference>
<dbReference type="InterPro" id="IPR014012">
    <property type="entry name" value="HSA_dom"/>
</dbReference>
<dbReference type="GO" id="GO:0000812">
    <property type="term" value="C:Swr1 complex"/>
    <property type="evidence" value="ECO:0007669"/>
    <property type="project" value="TreeGrafter"/>
</dbReference>
<organism evidence="22 23">
    <name type="scientific">Wickerhamomyces pijperi</name>
    <name type="common">Yeast</name>
    <name type="synonym">Pichia pijperi</name>
    <dbReference type="NCBI Taxonomy" id="599730"/>
    <lineage>
        <taxon>Eukaryota</taxon>
        <taxon>Fungi</taxon>
        <taxon>Dikarya</taxon>
        <taxon>Ascomycota</taxon>
        <taxon>Saccharomycotina</taxon>
        <taxon>Saccharomycetes</taxon>
        <taxon>Phaffomycetales</taxon>
        <taxon>Wickerhamomycetaceae</taxon>
        <taxon>Wickerhamomyces</taxon>
    </lineage>
</organism>
<keyword evidence="7" id="KW-0067">ATP-binding</keyword>
<evidence type="ECO:0000256" key="8">
    <source>
        <dbReference type="ARBA" id="ARBA00022853"/>
    </source>
</evidence>
<evidence type="ECO:0000259" key="19">
    <source>
        <dbReference type="PROSITE" id="PS51192"/>
    </source>
</evidence>
<dbReference type="GO" id="GO:0016887">
    <property type="term" value="F:ATP hydrolysis activity"/>
    <property type="evidence" value="ECO:0007669"/>
    <property type="project" value="TreeGrafter"/>
</dbReference>
<gene>
    <name evidence="22" type="ORF">WICPIJ_000689</name>
</gene>
<feature type="compositionally biased region" description="Low complexity" evidence="18">
    <location>
        <begin position="683"/>
        <end position="703"/>
    </location>
</feature>
<proteinExistence type="inferred from homology"/>
<feature type="compositionally biased region" description="Acidic residues" evidence="18">
    <location>
        <begin position="1645"/>
        <end position="1654"/>
    </location>
</feature>
<dbReference type="InterPro" id="IPR001650">
    <property type="entry name" value="Helicase_C-like"/>
</dbReference>
<dbReference type="CDD" id="cd18003">
    <property type="entry name" value="DEXQc_SRCAP"/>
    <property type="match status" value="1"/>
</dbReference>
<keyword evidence="10" id="KW-0238">DNA-binding</keyword>
<keyword evidence="5" id="KW-0378">Hydrolase</keyword>
<dbReference type="PANTHER" id="PTHR45685">
    <property type="entry name" value="HELICASE SRCAP-RELATED"/>
    <property type="match status" value="1"/>
</dbReference>
<evidence type="ECO:0000256" key="2">
    <source>
        <dbReference type="ARBA" id="ARBA00009220"/>
    </source>
</evidence>
<evidence type="ECO:0000313" key="23">
    <source>
        <dbReference type="Proteomes" id="UP000774326"/>
    </source>
</evidence>
<dbReference type="Pfam" id="PF00271">
    <property type="entry name" value="Helicase_C"/>
    <property type="match status" value="1"/>
</dbReference>
<evidence type="ECO:0000256" key="4">
    <source>
        <dbReference type="ARBA" id="ARBA00022741"/>
    </source>
</evidence>
<keyword evidence="17" id="KW-0175">Coiled coil</keyword>
<dbReference type="Proteomes" id="UP000774326">
    <property type="component" value="Unassembled WGS sequence"/>
</dbReference>
<dbReference type="InterPro" id="IPR049730">
    <property type="entry name" value="SNF2/RAD54-like_C"/>
</dbReference>
<dbReference type="PROSITE" id="PS51192">
    <property type="entry name" value="HELICASE_ATP_BIND_1"/>
    <property type="match status" value="1"/>
</dbReference>
<comment type="similarity">
    <text evidence="2">Belongs to the SNF2/RAD54 helicase family. SWR1 subfamily.</text>
</comment>
<feature type="compositionally biased region" description="Acidic residues" evidence="18">
    <location>
        <begin position="345"/>
        <end position="355"/>
    </location>
</feature>
<dbReference type="InterPro" id="IPR050520">
    <property type="entry name" value="INO80/SWR1_helicase"/>
</dbReference>
<keyword evidence="11" id="KW-0010">Activator</keyword>
<evidence type="ECO:0000256" key="1">
    <source>
        <dbReference type="ARBA" id="ARBA00004123"/>
    </source>
</evidence>
<evidence type="ECO:0000256" key="16">
    <source>
        <dbReference type="ARBA" id="ARBA00074297"/>
    </source>
</evidence>
<keyword evidence="12" id="KW-0804">Transcription</keyword>
<evidence type="ECO:0000256" key="5">
    <source>
        <dbReference type="ARBA" id="ARBA00022801"/>
    </source>
</evidence>
<evidence type="ECO:0000256" key="6">
    <source>
        <dbReference type="ARBA" id="ARBA00022806"/>
    </source>
</evidence>
<evidence type="ECO:0000256" key="13">
    <source>
        <dbReference type="ARBA" id="ARBA00023242"/>
    </source>
</evidence>
<feature type="compositionally biased region" description="Polar residues" evidence="18">
    <location>
        <begin position="61"/>
        <end position="82"/>
    </location>
</feature>
<dbReference type="OrthoDB" id="372624at2759"/>
<feature type="domain" description="HSA" evidence="21">
    <location>
        <begin position="473"/>
        <end position="545"/>
    </location>
</feature>
<dbReference type="PROSITE" id="PS51204">
    <property type="entry name" value="HSA"/>
    <property type="match status" value="1"/>
</dbReference>
<dbReference type="SMART" id="SM00573">
    <property type="entry name" value="HSA"/>
    <property type="match status" value="1"/>
</dbReference>
<evidence type="ECO:0000256" key="9">
    <source>
        <dbReference type="ARBA" id="ARBA00023015"/>
    </source>
</evidence>
<keyword evidence="4" id="KW-0547">Nucleotide-binding</keyword>